<comment type="caution">
    <text evidence="2">The sequence shown here is derived from an EMBL/GenBank/DDBJ whole genome shotgun (WGS) entry which is preliminary data.</text>
</comment>
<evidence type="ECO:0000313" key="2">
    <source>
        <dbReference type="EMBL" id="KAH7312268.1"/>
    </source>
</evidence>
<keyword evidence="3" id="KW-1185">Reference proteome</keyword>
<name>A0A8K0SMX0_9HYPO</name>
<feature type="compositionally biased region" description="Basic and acidic residues" evidence="1">
    <location>
        <begin position="64"/>
        <end position="77"/>
    </location>
</feature>
<dbReference type="OrthoDB" id="5397183at2759"/>
<reference evidence="2" key="1">
    <citation type="journal article" date="2021" name="Nat. Commun.">
        <title>Genetic determinants of endophytism in the Arabidopsis root mycobiome.</title>
        <authorList>
            <person name="Mesny F."/>
            <person name="Miyauchi S."/>
            <person name="Thiergart T."/>
            <person name="Pickel B."/>
            <person name="Atanasova L."/>
            <person name="Karlsson M."/>
            <person name="Huettel B."/>
            <person name="Barry K.W."/>
            <person name="Haridas S."/>
            <person name="Chen C."/>
            <person name="Bauer D."/>
            <person name="Andreopoulos W."/>
            <person name="Pangilinan J."/>
            <person name="LaButti K."/>
            <person name="Riley R."/>
            <person name="Lipzen A."/>
            <person name="Clum A."/>
            <person name="Drula E."/>
            <person name="Henrissat B."/>
            <person name="Kohler A."/>
            <person name="Grigoriev I.V."/>
            <person name="Martin F.M."/>
            <person name="Hacquard S."/>
        </authorList>
    </citation>
    <scope>NUCLEOTIDE SEQUENCE</scope>
    <source>
        <strain evidence="2">MPI-CAGE-CH-0235</strain>
    </source>
</reference>
<organism evidence="2 3">
    <name type="scientific">Stachybotrys elegans</name>
    <dbReference type="NCBI Taxonomy" id="80388"/>
    <lineage>
        <taxon>Eukaryota</taxon>
        <taxon>Fungi</taxon>
        <taxon>Dikarya</taxon>
        <taxon>Ascomycota</taxon>
        <taxon>Pezizomycotina</taxon>
        <taxon>Sordariomycetes</taxon>
        <taxon>Hypocreomycetidae</taxon>
        <taxon>Hypocreales</taxon>
        <taxon>Stachybotryaceae</taxon>
        <taxon>Stachybotrys</taxon>
    </lineage>
</organism>
<gene>
    <name evidence="2" type="ORF">B0I35DRAFT_51432</name>
</gene>
<sequence>MKVVLPLRTRASQRDILSKTNRCTPSSLDAIPTMASASASKRPRTDQGNSRAKFRRLTSTSALPHERSPGDSDDSARTLDLTKAGSPDWGEFDDALLDEAPEFPFENIPSDTSQFDDVDLSELAPGDPEISDADWGPFLEDPHASVAENILEQTVRKAGKLPKTAAPKKNIVVPPTPTPTAQNWMSLSWDTPGLLVPNHTHFAIQEILGVPQPLDVTCELFVRVARSTRENFARRQLFKFRNLLPGSDVSLNGVLMG</sequence>
<dbReference type="AlphaFoldDB" id="A0A8K0SMX0"/>
<proteinExistence type="predicted"/>
<protein>
    <submittedName>
        <fullName evidence="2">Uncharacterized protein</fullName>
    </submittedName>
</protein>
<dbReference type="Proteomes" id="UP000813444">
    <property type="component" value="Unassembled WGS sequence"/>
</dbReference>
<dbReference type="EMBL" id="JAGPNK010000010">
    <property type="protein sequence ID" value="KAH7312268.1"/>
    <property type="molecule type" value="Genomic_DNA"/>
</dbReference>
<accession>A0A8K0SMX0</accession>
<evidence type="ECO:0000256" key="1">
    <source>
        <dbReference type="SAM" id="MobiDB-lite"/>
    </source>
</evidence>
<feature type="region of interest" description="Disordered" evidence="1">
    <location>
        <begin position="16"/>
        <end position="92"/>
    </location>
</feature>
<evidence type="ECO:0000313" key="3">
    <source>
        <dbReference type="Proteomes" id="UP000813444"/>
    </source>
</evidence>
<feature type="compositionally biased region" description="Polar residues" evidence="1">
    <location>
        <begin position="18"/>
        <end position="27"/>
    </location>
</feature>